<dbReference type="Proteomes" id="UP000595841">
    <property type="component" value="Plasmid unnamed1"/>
</dbReference>
<dbReference type="GO" id="GO:0006302">
    <property type="term" value="P:double-strand break repair"/>
    <property type="evidence" value="ECO:0007669"/>
    <property type="project" value="InterPro"/>
</dbReference>
<dbReference type="RefSeq" id="WP_039835490.1">
    <property type="nucleotide sequence ID" value="NZ_CP068596.1"/>
</dbReference>
<dbReference type="GO" id="GO:0016887">
    <property type="term" value="F:ATP hydrolysis activity"/>
    <property type="evidence" value="ECO:0007669"/>
    <property type="project" value="InterPro"/>
</dbReference>
<dbReference type="Pfam" id="PF13476">
    <property type="entry name" value="AAA_23"/>
    <property type="match status" value="1"/>
</dbReference>
<reference evidence="2 3" key="1">
    <citation type="submission" date="2021-01" db="EMBL/GenBank/DDBJ databases">
        <title>Whole genome sequence of Paenibacillus sonchi LMG 24727 for comparative genomics.</title>
        <authorList>
            <person name="Lee G."/>
            <person name="Kim M.-J."/>
            <person name="Lim K."/>
            <person name="Shin J.-H."/>
        </authorList>
    </citation>
    <scope>NUCLEOTIDE SEQUENCE [LARGE SCALE GENOMIC DNA]</scope>
    <source>
        <strain evidence="2 3">LMG 24727</strain>
        <plasmid evidence="2 3">unnamed1</plasmid>
    </source>
</reference>
<dbReference type="InterPro" id="IPR038729">
    <property type="entry name" value="Rad50/SbcC_AAA"/>
</dbReference>
<dbReference type="InterPro" id="IPR027417">
    <property type="entry name" value="P-loop_NTPase"/>
</dbReference>
<dbReference type="SUPFAM" id="SSF52540">
    <property type="entry name" value="P-loop containing nucleoside triphosphate hydrolases"/>
    <property type="match status" value="1"/>
</dbReference>
<gene>
    <name evidence="2" type="ORF">JI735_33730</name>
</gene>
<name>A0A974PJ94_9BACL</name>
<keyword evidence="3" id="KW-1185">Reference proteome</keyword>
<geneLocation type="plasmid" evidence="2 3">
    <name>unnamed1</name>
</geneLocation>
<dbReference type="Gene3D" id="3.40.50.300">
    <property type="entry name" value="P-loop containing nucleotide triphosphate hydrolases"/>
    <property type="match status" value="1"/>
</dbReference>
<keyword evidence="2" id="KW-0614">Plasmid</keyword>
<dbReference type="EMBL" id="CP068596">
    <property type="protein sequence ID" value="QQZ64613.1"/>
    <property type="molecule type" value="Genomic_DNA"/>
</dbReference>
<evidence type="ECO:0000313" key="2">
    <source>
        <dbReference type="EMBL" id="QQZ64613.1"/>
    </source>
</evidence>
<accession>A0A974PJ94</accession>
<evidence type="ECO:0000313" key="3">
    <source>
        <dbReference type="Proteomes" id="UP000595841"/>
    </source>
</evidence>
<protein>
    <submittedName>
        <fullName evidence="2">AAA family ATPase</fullName>
    </submittedName>
</protein>
<organism evidence="2 3">
    <name type="scientific">Paenibacillus sonchi</name>
    <dbReference type="NCBI Taxonomy" id="373687"/>
    <lineage>
        <taxon>Bacteria</taxon>
        <taxon>Bacillati</taxon>
        <taxon>Bacillota</taxon>
        <taxon>Bacilli</taxon>
        <taxon>Bacillales</taxon>
        <taxon>Paenibacillaceae</taxon>
        <taxon>Paenibacillus</taxon>
        <taxon>Paenibacillus sonchi group</taxon>
    </lineage>
</organism>
<evidence type="ECO:0000259" key="1">
    <source>
        <dbReference type="Pfam" id="PF13476"/>
    </source>
</evidence>
<dbReference type="AlphaFoldDB" id="A0A974PJ94"/>
<sequence length="110" mass="12034">MKLIKVDIQGFKLYKESQSFSFGMANHIIGGHGEGKTTLGEAIIWCLKGCDTKGSVKGVKKRLMNPACKEMKVGCEFEICSATGEMETRYLFRVSTARSSSCILDGTKVS</sequence>
<feature type="domain" description="Rad50/SbcC-type AAA" evidence="1">
    <location>
        <begin position="5"/>
        <end position="55"/>
    </location>
</feature>
<dbReference type="KEGG" id="pson:JI735_33730"/>
<proteinExistence type="predicted"/>